<gene>
    <name evidence="4" type="ORF">SAMN05660652_03978</name>
</gene>
<sequence length="342" mass="36068">MNICIRTFYAVLCLCMLMLVSSSHATPARQAKAPPANFVFAGQELGVSTYAQGKKSLAARGKPKDAGTDSESGAKLLGVEELRIEKSTASAVFGYGADERLVLIAVRGPSAPVRKVFDAAIRGIDPKSVSNSVYYKGNGQLSIIGGADKDATLTLHYITKELANAIALARKQRAEKEAAERSRSQLIGTAAAIICVLVMLALLAIFFGKNEESDNVTTRDDNDTNRPPLKRPIASAPSYGAATAALAVTGTAVASHAYSASQDDDDTSFQYSAPLPQINPANGYPMIADTNIDVGGNAYGTSQSYDSDDFDTHPSVNPANGYPMIDNSCFDVAGNTFGTSDY</sequence>
<organism evidence="4 5">
    <name type="scientific">Propionivibrio dicarboxylicus</name>
    <dbReference type="NCBI Taxonomy" id="83767"/>
    <lineage>
        <taxon>Bacteria</taxon>
        <taxon>Pseudomonadati</taxon>
        <taxon>Pseudomonadota</taxon>
        <taxon>Betaproteobacteria</taxon>
        <taxon>Rhodocyclales</taxon>
        <taxon>Rhodocyclaceae</taxon>
        <taxon>Propionivibrio</taxon>
    </lineage>
</organism>
<dbReference type="OrthoDB" id="9002999at2"/>
<dbReference type="EMBL" id="FNCY01000028">
    <property type="protein sequence ID" value="SDI75117.1"/>
    <property type="molecule type" value="Genomic_DNA"/>
</dbReference>
<feature type="signal peptide" evidence="3">
    <location>
        <begin position="1"/>
        <end position="25"/>
    </location>
</feature>
<protein>
    <submittedName>
        <fullName evidence="4">Uncharacterized protein</fullName>
    </submittedName>
</protein>
<feature type="region of interest" description="Disordered" evidence="1">
    <location>
        <begin position="214"/>
        <end position="235"/>
    </location>
</feature>
<evidence type="ECO:0000256" key="1">
    <source>
        <dbReference type="SAM" id="MobiDB-lite"/>
    </source>
</evidence>
<feature type="transmembrane region" description="Helical" evidence="2">
    <location>
        <begin position="186"/>
        <end position="207"/>
    </location>
</feature>
<dbReference type="RefSeq" id="WP_091940444.1">
    <property type="nucleotide sequence ID" value="NZ_FNCY01000028.1"/>
</dbReference>
<evidence type="ECO:0000313" key="4">
    <source>
        <dbReference type="EMBL" id="SDI75117.1"/>
    </source>
</evidence>
<keyword evidence="3" id="KW-0732">Signal</keyword>
<dbReference type="Proteomes" id="UP000198607">
    <property type="component" value="Unassembled WGS sequence"/>
</dbReference>
<feature type="compositionally biased region" description="Basic and acidic residues" evidence="1">
    <location>
        <begin position="214"/>
        <end position="224"/>
    </location>
</feature>
<accession>A0A1G8N4Y1</accession>
<reference evidence="4 5" key="1">
    <citation type="submission" date="2016-10" db="EMBL/GenBank/DDBJ databases">
        <authorList>
            <person name="de Groot N.N."/>
        </authorList>
    </citation>
    <scope>NUCLEOTIDE SEQUENCE [LARGE SCALE GENOMIC DNA]</scope>
    <source>
        <strain evidence="4 5">DSM 5885</strain>
    </source>
</reference>
<evidence type="ECO:0000256" key="3">
    <source>
        <dbReference type="SAM" id="SignalP"/>
    </source>
</evidence>
<keyword evidence="2" id="KW-1133">Transmembrane helix</keyword>
<keyword evidence="2" id="KW-0472">Membrane</keyword>
<keyword evidence="5" id="KW-1185">Reference proteome</keyword>
<evidence type="ECO:0000256" key="2">
    <source>
        <dbReference type="SAM" id="Phobius"/>
    </source>
</evidence>
<name>A0A1G8N4Y1_9RHOO</name>
<proteinExistence type="predicted"/>
<evidence type="ECO:0000313" key="5">
    <source>
        <dbReference type="Proteomes" id="UP000198607"/>
    </source>
</evidence>
<feature type="chain" id="PRO_5011552057" evidence="3">
    <location>
        <begin position="26"/>
        <end position="342"/>
    </location>
</feature>
<dbReference type="AlphaFoldDB" id="A0A1G8N4Y1"/>
<keyword evidence="2" id="KW-0812">Transmembrane</keyword>
<dbReference type="STRING" id="83767.SAMN05660652_03978"/>